<dbReference type="GO" id="GO:0006772">
    <property type="term" value="P:thiamine metabolic process"/>
    <property type="evidence" value="ECO:0007669"/>
    <property type="project" value="UniProtKB-ARBA"/>
</dbReference>
<proteinExistence type="predicted"/>
<dbReference type="EMBL" id="JAEHOD010000044">
    <property type="protein sequence ID" value="KAG2438233.1"/>
    <property type="molecule type" value="Genomic_DNA"/>
</dbReference>
<feature type="domain" description="Thiaminase-2/PQQC" evidence="1">
    <location>
        <begin position="16"/>
        <end position="113"/>
    </location>
</feature>
<evidence type="ECO:0000313" key="3">
    <source>
        <dbReference type="Proteomes" id="UP000613740"/>
    </source>
</evidence>
<feature type="domain" description="Thiaminase-2/PQQC" evidence="1">
    <location>
        <begin position="138"/>
        <end position="229"/>
    </location>
</feature>
<dbReference type="PANTHER" id="PTHR43198">
    <property type="entry name" value="BIFUNCTIONAL TH2 PROTEIN"/>
    <property type="match status" value="1"/>
</dbReference>
<dbReference type="PANTHER" id="PTHR43198:SF5">
    <property type="entry name" value="BIFUNCTIONAL TENA-E PROTEIN"/>
    <property type="match status" value="1"/>
</dbReference>
<protein>
    <recommendedName>
        <fullName evidence="1">Thiaminase-2/PQQC domain-containing protein</fullName>
    </recommendedName>
</protein>
<name>A0A835T3S1_9CHLO</name>
<dbReference type="Proteomes" id="UP000613740">
    <property type="component" value="Unassembled WGS sequence"/>
</dbReference>
<dbReference type="InterPro" id="IPR004305">
    <property type="entry name" value="Thiaminase-2/PQQC"/>
</dbReference>
<dbReference type="GO" id="GO:0005829">
    <property type="term" value="C:cytosol"/>
    <property type="evidence" value="ECO:0007669"/>
    <property type="project" value="TreeGrafter"/>
</dbReference>
<evidence type="ECO:0000313" key="2">
    <source>
        <dbReference type="EMBL" id="KAG2438233.1"/>
    </source>
</evidence>
<dbReference type="InterPro" id="IPR050967">
    <property type="entry name" value="Thiamine_Salvage_TenA"/>
</dbReference>
<dbReference type="Gene3D" id="1.20.910.10">
    <property type="entry name" value="Heme oxygenase-like"/>
    <property type="match status" value="1"/>
</dbReference>
<comment type="caution">
    <text evidence="2">The sequence shown here is derived from an EMBL/GenBank/DDBJ whole genome shotgun (WGS) entry which is preliminary data.</text>
</comment>
<organism evidence="2 3">
    <name type="scientific">Chlamydomonas schloesseri</name>
    <dbReference type="NCBI Taxonomy" id="2026947"/>
    <lineage>
        <taxon>Eukaryota</taxon>
        <taxon>Viridiplantae</taxon>
        <taxon>Chlorophyta</taxon>
        <taxon>core chlorophytes</taxon>
        <taxon>Chlorophyceae</taxon>
        <taxon>CS clade</taxon>
        <taxon>Chlamydomonadales</taxon>
        <taxon>Chlamydomonadaceae</taxon>
        <taxon>Chlamydomonas</taxon>
    </lineage>
</organism>
<gene>
    <name evidence="2" type="ORF">HYH02_010934</name>
</gene>
<evidence type="ECO:0000259" key="1">
    <source>
        <dbReference type="Pfam" id="PF03070"/>
    </source>
</evidence>
<dbReference type="Pfam" id="PF03070">
    <property type="entry name" value="TENA_THI-4"/>
    <property type="match status" value="2"/>
</dbReference>
<dbReference type="CDD" id="cd19357">
    <property type="entry name" value="TenA_E_At3g16990-like"/>
    <property type="match status" value="1"/>
</dbReference>
<accession>A0A835T3S1</accession>
<dbReference type="AlphaFoldDB" id="A0A835T3S1"/>
<dbReference type="InterPro" id="IPR016084">
    <property type="entry name" value="Haem_Oase-like_multi-hlx"/>
</dbReference>
<sequence>MAPVTTASIKAGLPEGLWAKATSHPFLDAIADRTITPAQFNTWLVQDYFYVRSFVRLTAATMLAAPDAHLDVLVGGMAALQSELAWFKAKAKERGLTLEGTQLQPAAAAYIGWQSSLFDEAAAAAAGADNGGGGGKAAPYAVLAVVFWAIEACYNTAWGSLRGRVAPEYDEFVERWGSKEFVQYVVDLAAQADEALAAVPADQAAAVAAAAEAAVRKVADLEVGFWAMAFYAGGDGK</sequence>
<dbReference type="OrthoDB" id="37730at2759"/>
<dbReference type="SUPFAM" id="SSF48613">
    <property type="entry name" value="Heme oxygenase-like"/>
    <property type="match status" value="1"/>
</dbReference>
<reference evidence="2" key="1">
    <citation type="journal article" date="2020" name="bioRxiv">
        <title>Comparative genomics of Chlamydomonas.</title>
        <authorList>
            <person name="Craig R.J."/>
            <person name="Hasan A.R."/>
            <person name="Ness R.W."/>
            <person name="Keightley P.D."/>
        </authorList>
    </citation>
    <scope>NUCLEOTIDE SEQUENCE</scope>
    <source>
        <strain evidence="2">CCAP 11/173</strain>
    </source>
</reference>
<keyword evidence="3" id="KW-1185">Reference proteome</keyword>